<gene>
    <name evidence="2" type="ORF">DEBURN_LOCUS11353</name>
</gene>
<organism evidence="2 3">
    <name type="scientific">Diversispora eburnea</name>
    <dbReference type="NCBI Taxonomy" id="1213867"/>
    <lineage>
        <taxon>Eukaryota</taxon>
        <taxon>Fungi</taxon>
        <taxon>Fungi incertae sedis</taxon>
        <taxon>Mucoromycota</taxon>
        <taxon>Glomeromycotina</taxon>
        <taxon>Glomeromycetes</taxon>
        <taxon>Diversisporales</taxon>
        <taxon>Diversisporaceae</taxon>
        <taxon>Diversispora</taxon>
    </lineage>
</organism>
<evidence type="ECO:0000313" key="2">
    <source>
        <dbReference type="EMBL" id="CAG8647232.1"/>
    </source>
</evidence>
<dbReference type="Proteomes" id="UP000789706">
    <property type="component" value="Unassembled WGS sequence"/>
</dbReference>
<proteinExistence type="predicted"/>
<keyword evidence="3" id="KW-1185">Reference proteome</keyword>
<evidence type="ECO:0000313" key="3">
    <source>
        <dbReference type="Proteomes" id="UP000789706"/>
    </source>
</evidence>
<comment type="caution">
    <text evidence="2">The sequence shown here is derived from an EMBL/GenBank/DDBJ whole genome shotgun (WGS) entry which is preliminary data.</text>
</comment>
<dbReference type="EMBL" id="CAJVPK010005856">
    <property type="protein sequence ID" value="CAG8647232.1"/>
    <property type="molecule type" value="Genomic_DNA"/>
</dbReference>
<protein>
    <submittedName>
        <fullName evidence="2">10166_t:CDS:1</fullName>
    </submittedName>
</protein>
<dbReference type="OrthoDB" id="2435224at2759"/>
<dbReference type="AlphaFoldDB" id="A0A9N9GZV9"/>
<evidence type="ECO:0000256" key="1">
    <source>
        <dbReference type="SAM" id="MobiDB-lite"/>
    </source>
</evidence>
<feature type="non-terminal residue" evidence="2">
    <location>
        <position position="1"/>
    </location>
</feature>
<feature type="region of interest" description="Disordered" evidence="1">
    <location>
        <begin position="111"/>
        <end position="150"/>
    </location>
</feature>
<reference evidence="2" key="1">
    <citation type="submission" date="2021-06" db="EMBL/GenBank/DDBJ databases">
        <authorList>
            <person name="Kallberg Y."/>
            <person name="Tangrot J."/>
            <person name="Rosling A."/>
        </authorList>
    </citation>
    <scope>NUCLEOTIDE SEQUENCE</scope>
    <source>
        <strain evidence="2">AZ414A</strain>
    </source>
</reference>
<accession>A0A9N9GZV9</accession>
<name>A0A9N9GZV9_9GLOM</name>
<feature type="non-terminal residue" evidence="2">
    <location>
        <position position="150"/>
    </location>
</feature>
<feature type="compositionally biased region" description="Basic and acidic residues" evidence="1">
    <location>
        <begin position="135"/>
        <end position="150"/>
    </location>
</feature>
<sequence length="150" mass="17459">FKSYFAWASDQNVIPSLSEFVRLNVDFVARSTPKSNELLALEGSWIKRFELASNILRTKESTLRLPKIIKDKADWSCVIEKRHRIQISESRREKTYTMYSNENEYVGNELLEDQKKPELDTNNPVDAKTTRLTKRLLDVAKESPPKRVAK</sequence>